<evidence type="ECO:0000313" key="2">
    <source>
        <dbReference type="Proteomes" id="UP000095255"/>
    </source>
</evidence>
<reference evidence="1 2" key="1">
    <citation type="submission" date="2016-09" db="EMBL/GenBank/DDBJ databases">
        <title>Desulfuribacillus arsenicus sp. nov., an obligately anaerobic, dissimilatory arsenic- and antimonate-reducing bacterium isolated from anoxic sediments.</title>
        <authorList>
            <person name="Abin C.A."/>
            <person name="Hollibaugh J.T."/>
        </authorList>
    </citation>
    <scope>NUCLEOTIDE SEQUENCE [LARGE SCALE GENOMIC DNA]</scope>
    <source>
        <strain evidence="1 2">MLFW-2</strain>
    </source>
</reference>
<gene>
    <name evidence="1" type="ORF">BHU72_12100</name>
</gene>
<organism evidence="1 2">
    <name type="scientific">Desulfuribacillus stibiiarsenatis</name>
    <dbReference type="NCBI Taxonomy" id="1390249"/>
    <lineage>
        <taxon>Bacteria</taxon>
        <taxon>Bacillati</taxon>
        <taxon>Bacillota</taxon>
        <taxon>Desulfuribacillia</taxon>
        <taxon>Desulfuribacillales</taxon>
        <taxon>Desulfuribacillaceae</taxon>
        <taxon>Desulfuribacillus</taxon>
    </lineage>
</organism>
<keyword evidence="2" id="KW-1185">Reference proteome</keyword>
<protein>
    <submittedName>
        <fullName evidence="1">Uncharacterized protein</fullName>
    </submittedName>
</protein>
<dbReference type="RefSeq" id="WP_069703379.1">
    <property type="nucleotide sequence ID" value="NZ_MJAT01000040.1"/>
</dbReference>
<comment type="caution">
    <text evidence="1">The sequence shown here is derived from an EMBL/GenBank/DDBJ whole genome shotgun (WGS) entry which is preliminary data.</text>
</comment>
<evidence type="ECO:0000313" key="1">
    <source>
        <dbReference type="EMBL" id="OEH84142.1"/>
    </source>
</evidence>
<proteinExistence type="predicted"/>
<dbReference type="EMBL" id="MJAT01000040">
    <property type="protein sequence ID" value="OEH84142.1"/>
    <property type="molecule type" value="Genomic_DNA"/>
</dbReference>
<name>A0A1E5L1V4_9FIRM</name>
<accession>A0A1E5L1V4</accession>
<dbReference type="STRING" id="1390249.BHU72_12100"/>
<dbReference type="PROSITE" id="PS51257">
    <property type="entry name" value="PROKAR_LIPOPROTEIN"/>
    <property type="match status" value="1"/>
</dbReference>
<dbReference type="AlphaFoldDB" id="A0A1E5L1V4"/>
<dbReference type="OrthoDB" id="9994581at2"/>
<sequence>MEKKIFFIIALLISFILVSGCDSQYRTIPEDLKNVTFNQQLSVIYEDQDKYIVEIKFENKTNYDFSPTVVSVRPQIRYVKDGVDYGEPNPINLLGEQVDYGPRKYKYKIEIPKKIFDVYDHMSKDRVTVTVEGMFTKGNKIIFGVSYGEDLELIK</sequence>
<dbReference type="Proteomes" id="UP000095255">
    <property type="component" value="Unassembled WGS sequence"/>
</dbReference>